<evidence type="ECO:0000313" key="2">
    <source>
        <dbReference type="EMBL" id="KAF2842294.1"/>
    </source>
</evidence>
<evidence type="ECO:0008006" key="4">
    <source>
        <dbReference type="Google" id="ProtNLM"/>
    </source>
</evidence>
<dbReference type="GO" id="GO:0006886">
    <property type="term" value="P:intracellular protein transport"/>
    <property type="evidence" value="ECO:0007669"/>
    <property type="project" value="InterPro"/>
</dbReference>
<feature type="region of interest" description="Disordered" evidence="1">
    <location>
        <begin position="33"/>
        <end position="81"/>
    </location>
</feature>
<sequence length="1048" mass="116125">MYWPIGPARAYSATNRHLLKERTTISDDEVKEAITSGQEDSNANEQDGRLNSTGQDDQDNDSTKVNGERHTENGSNIERGANVTLLREERDLSGEIIGVKITRNGQMFGTITPSTLTVWQTKTYGPNTALLIRPDSGIYVVQTSLGYLITYSLATDSTARVYRTQFSDGTSGHNRRQSIAGYHPHRQGDANAGPGEGSGVREASLRFRMAIKIDAGINKALALDNELIVATVKPAAIQLIRWSPSNEGPQTSTELISRMSWISNKSYVVDMVHDRPMNLSTWVTGDGKAYAIQRRVSHPSNDPKAKESLFQGYGFHNPQVDDLRAVKTAINARFSLIAVACENGDIYVYMARDYAGHIPISHTLRPNITPGRSGKITFLTYSPDGYCLFAGYEKGWTSWSVFGKPGANSFASDRSLSEHNDDGWLLGVRDGFWVGGGSQLLLLGKQDNRLWILDMARSAVSGCYSSANVARSLMQTDSGFMIYRGYDVSDLTTISGEISLWHHVQVPAQYLIDQWPVRSTVTSPDGRYVAVAGRRGLAHYSVNSGRWKTFEDSLVENSFTVRGGMCWHDNILIAAIESNSSHELRLFSRELPLDMAIYIERLASPIVLIAPSGEDSLLVYTYENILFHYVITTANNVVKLVQVGQIALHGIIRAPPRVRAVSWILPEDQLHHGDPSQDVAKATIIFLVDGKLVLLHPILTEKGDLKYEMRIIAHNVEYYALMRDQPSFILGAHQDSLPSSPSVGVGTNGYQSQDLRDSLWFFDGDSMRVWLDVQDVLASASVDLGRDLPATVKVNVDFYPLSTLLNKGILFGVESELVQRRHVSFAFLRFATRHLPYFSHALEVLLHDVLDEEVDSPPIAEQALLPTVLSFLSSFPQYLDIVVQCTRKTEELFEESLRKGSLKTAGGYLLVLHTFEDLSSSSHQSIRLLQRAKNEGDWDLCKELARFLMALDESGTMLRDALGMIESNTPAYEQCGGTSIAKEDNTLNAPKQIRNGFGLGIGKSLSFPYNGLNRSRSQSPGSVVSNSRQVEASIDYFSAGTRYSYQAE</sequence>
<dbReference type="GO" id="GO:0034066">
    <property type="term" value="C:Ric1-Rgp1 guanyl-nucleotide exchange factor complex"/>
    <property type="evidence" value="ECO:0007669"/>
    <property type="project" value="InterPro"/>
</dbReference>
<dbReference type="Proteomes" id="UP000799429">
    <property type="component" value="Unassembled WGS sequence"/>
</dbReference>
<name>A0A9P4VW31_9PEZI</name>
<reference evidence="2" key="1">
    <citation type="journal article" date="2020" name="Stud. Mycol.">
        <title>101 Dothideomycetes genomes: a test case for predicting lifestyles and emergence of pathogens.</title>
        <authorList>
            <person name="Haridas S."/>
            <person name="Albert R."/>
            <person name="Binder M."/>
            <person name="Bloem J."/>
            <person name="Labutti K."/>
            <person name="Salamov A."/>
            <person name="Andreopoulos B."/>
            <person name="Baker S."/>
            <person name="Barry K."/>
            <person name="Bills G."/>
            <person name="Bluhm B."/>
            <person name="Cannon C."/>
            <person name="Castanera R."/>
            <person name="Culley D."/>
            <person name="Daum C."/>
            <person name="Ezra D."/>
            <person name="Gonzalez J."/>
            <person name="Henrissat B."/>
            <person name="Kuo A."/>
            <person name="Liang C."/>
            <person name="Lipzen A."/>
            <person name="Lutzoni F."/>
            <person name="Magnuson J."/>
            <person name="Mondo S."/>
            <person name="Nolan M."/>
            <person name="Ohm R."/>
            <person name="Pangilinan J."/>
            <person name="Park H.-J."/>
            <person name="Ramirez L."/>
            <person name="Alfaro M."/>
            <person name="Sun H."/>
            <person name="Tritt A."/>
            <person name="Yoshinaga Y."/>
            <person name="Zwiers L.-H."/>
            <person name="Turgeon B."/>
            <person name="Goodwin S."/>
            <person name="Spatafora J."/>
            <person name="Crous P."/>
            <person name="Grigoriev I."/>
        </authorList>
    </citation>
    <scope>NUCLEOTIDE SEQUENCE</scope>
    <source>
        <strain evidence="2">CBS 101060</strain>
    </source>
</reference>
<dbReference type="GO" id="GO:0005829">
    <property type="term" value="C:cytosol"/>
    <property type="evidence" value="ECO:0007669"/>
    <property type="project" value="TreeGrafter"/>
</dbReference>
<keyword evidence="3" id="KW-1185">Reference proteome</keyword>
<evidence type="ECO:0000313" key="3">
    <source>
        <dbReference type="Proteomes" id="UP000799429"/>
    </source>
</evidence>
<dbReference type="OrthoDB" id="67540at2759"/>
<dbReference type="Gene3D" id="2.130.10.10">
    <property type="entry name" value="YVTN repeat-like/Quinoprotein amine dehydrogenase"/>
    <property type="match status" value="1"/>
</dbReference>
<dbReference type="AlphaFoldDB" id="A0A9P4VW31"/>
<dbReference type="GO" id="GO:0000139">
    <property type="term" value="C:Golgi membrane"/>
    <property type="evidence" value="ECO:0007669"/>
    <property type="project" value="TreeGrafter"/>
</dbReference>
<dbReference type="InterPro" id="IPR015943">
    <property type="entry name" value="WD40/YVTN_repeat-like_dom_sf"/>
</dbReference>
<dbReference type="Pfam" id="PF25440">
    <property type="entry name" value="Beta-prop_RIC1_2nd"/>
    <property type="match status" value="1"/>
</dbReference>
<comment type="caution">
    <text evidence="2">The sequence shown here is derived from an EMBL/GenBank/DDBJ whole genome shotgun (WGS) entry which is preliminary data.</text>
</comment>
<dbReference type="PANTHER" id="PTHR22746:SF10">
    <property type="entry name" value="GUANINE NUCLEOTIDE EXCHANGE FACTOR SUBUNIT RIC1"/>
    <property type="match status" value="1"/>
</dbReference>
<dbReference type="EMBL" id="MU006090">
    <property type="protein sequence ID" value="KAF2842294.1"/>
    <property type="molecule type" value="Genomic_DNA"/>
</dbReference>
<dbReference type="SUPFAM" id="SSF69322">
    <property type="entry name" value="Tricorn protease domain 2"/>
    <property type="match status" value="1"/>
</dbReference>
<evidence type="ECO:0000256" key="1">
    <source>
        <dbReference type="SAM" id="MobiDB-lite"/>
    </source>
</evidence>
<proteinExistence type="predicted"/>
<feature type="region of interest" description="Disordered" evidence="1">
    <location>
        <begin position="166"/>
        <end position="198"/>
    </location>
</feature>
<protein>
    <recommendedName>
        <fullName evidence="4">Ribosome control protein 1 domain-containing protein</fullName>
    </recommendedName>
</protein>
<dbReference type="InterPro" id="IPR040096">
    <property type="entry name" value="Ric1"/>
</dbReference>
<gene>
    <name evidence="2" type="ORF">M501DRAFT_988532</name>
</gene>
<feature type="compositionally biased region" description="Polar residues" evidence="1">
    <location>
        <begin position="35"/>
        <end position="55"/>
    </location>
</feature>
<dbReference type="GO" id="GO:0042147">
    <property type="term" value="P:retrograde transport, endosome to Golgi"/>
    <property type="evidence" value="ECO:0007669"/>
    <property type="project" value="TreeGrafter"/>
</dbReference>
<accession>A0A9P4VW31</accession>
<organism evidence="2 3">
    <name type="scientific">Patellaria atrata CBS 101060</name>
    <dbReference type="NCBI Taxonomy" id="1346257"/>
    <lineage>
        <taxon>Eukaryota</taxon>
        <taxon>Fungi</taxon>
        <taxon>Dikarya</taxon>
        <taxon>Ascomycota</taxon>
        <taxon>Pezizomycotina</taxon>
        <taxon>Dothideomycetes</taxon>
        <taxon>Dothideomycetes incertae sedis</taxon>
        <taxon>Patellariales</taxon>
        <taxon>Patellariaceae</taxon>
        <taxon>Patellaria</taxon>
    </lineage>
</organism>
<dbReference type="PANTHER" id="PTHR22746">
    <property type="entry name" value="RAB6A-GEF COMPLEX PARTNER PROTEIN 1"/>
    <property type="match status" value="1"/>
</dbReference>